<evidence type="ECO:0000313" key="3">
    <source>
        <dbReference type="Proteomes" id="UP000018852"/>
    </source>
</evidence>
<reference evidence="2 3" key="1">
    <citation type="submission" date="2013-12" db="EMBL/GenBank/DDBJ databases">
        <title>A Varibaculum cambriense genome reconstructed from a premature infant gut community with otherwise low bacterial novelty that shifts toward anaerobic metabolism during the third week of life.</title>
        <authorList>
            <person name="Brown C.T."/>
            <person name="Sharon I."/>
            <person name="Thomas B.C."/>
            <person name="Castelle C.J."/>
            <person name="Morowitz M.J."/>
            <person name="Banfield J.F."/>
        </authorList>
    </citation>
    <scope>NUCLEOTIDE SEQUENCE [LARGE SCALE GENOMIC DNA]</scope>
    <source>
        <strain evidence="3">DORA_12</strain>
    </source>
</reference>
<proteinExistence type="predicted"/>
<feature type="region of interest" description="Disordered" evidence="1">
    <location>
        <begin position="207"/>
        <end position="229"/>
    </location>
</feature>
<accession>W1V6F3</accession>
<dbReference type="Proteomes" id="UP000018852">
    <property type="component" value="Unassembled WGS sequence"/>
</dbReference>
<comment type="caution">
    <text evidence="2">The sequence shown here is derived from an EMBL/GenBank/DDBJ whole genome shotgun (WGS) entry which is preliminary data.</text>
</comment>
<organism evidence="2 3">
    <name type="scientific">Actinomyces urogenitalis DORA_12</name>
    <dbReference type="NCBI Taxonomy" id="1403939"/>
    <lineage>
        <taxon>Bacteria</taxon>
        <taxon>Bacillati</taxon>
        <taxon>Actinomycetota</taxon>
        <taxon>Actinomycetes</taxon>
        <taxon>Actinomycetales</taxon>
        <taxon>Actinomycetaceae</taxon>
        <taxon>Actinomyces</taxon>
    </lineage>
</organism>
<gene>
    <name evidence="2" type="ORF">Q605_AUC01073G0001</name>
</gene>
<evidence type="ECO:0000313" key="2">
    <source>
        <dbReference type="EMBL" id="ETJ01578.1"/>
    </source>
</evidence>
<evidence type="ECO:0000256" key="1">
    <source>
        <dbReference type="SAM" id="MobiDB-lite"/>
    </source>
</evidence>
<protein>
    <submittedName>
        <fullName evidence="2">Uncharacterized protein</fullName>
    </submittedName>
</protein>
<name>W1V6F3_9ACTO</name>
<dbReference type="AlphaFoldDB" id="W1V6F3"/>
<sequence length="274" mass="29139">MLGVRAVQQEVAEADLLHATLLEVLDPGAQGRLETSQVPLRHRTAVAQPHGGVLHRVLGLALDDPRVDVRRQPGLHALAPVLEAVVLPVAEHDHRAPDLQVIAQRGHELGQHRAPGVAVLHEWQPRFAHGRRGQHERRVGGDEIEAASGHRLQEGALNQLQALRVRPGQGGVESGEGQRPGGDVRGHHVLGVLEEVEGLDAAAAPQVQGGAHRLTRGQAGQRQPGASDPQHVVRFQGAPGLQLSQVRGNPPAQVGTVLAQTTHLVRAQVHAGPD</sequence>
<dbReference type="EMBL" id="AZLV01001073">
    <property type="protein sequence ID" value="ETJ01578.1"/>
    <property type="molecule type" value="Genomic_DNA"/>
</dbReference>